<evidence type="ECO:0000256" key="2">
    <source>
        <dbReference type="ARBA" id="ARBA00022832"/>
    </source>
</evidence>
<dbReference type="PANTHER" id="PTHR43272:SF107">
    <property type="entry name" value="LONG-CHAIN-FATTY-ACID--COA LIGASE 5"/>
    <property type="match status" value="1"/>
</dbReference>
<dbReference type="Proteomes" id="UP000887565">
    <property type="component" value="Unplaced"/>
</dbReference>
<dbReference type="SUPFAM" id="SSF56801">
    <property type="entry name" value="Acetyl-CoA synthetase-like"/>
    <property type="match status" value="1"/>
</dbReference>
<organism evidence="5 6">
    <name type="scientific">Romanomermis culicivorax</name>
    <name type="common">Nematode worm</name>
    <dbReference type="NCBI Taxonomy" id="13658"/>
    <lineage>
        <taxon>Eukaryota</taxon>
        <taxon>Metazoa</taxon>
        <taxon>Ecdysozoa</taxon>
        <taxon>Nematoda</taxon>
        <taxon>Enoplea</taxon>
        <taxon>Dorylaimia</taxon>
        <taxon>Mermithida</taxon>
        <taxon>Mermithoidea</taxon>
        <taxon>Mermithidae</taxon>
        <taxon>Romanomermis</taxon>
    </lineage>
</organism>
<evidence type="ECO:0000256" key="3">
    <source>
        <dbReference type="ARBA" id="ARBA00026121"/>
    </source>
</evidence>
<dbReference type="InterPro" id="IPR000873">
    <property type="entry name" value="AMP-dep_synth/lig_dom"/>
</dbReference>
<dbReference type="InterPro" id="IPR042099">
    <property type="entry name" value="ANL_N_sf"/>
</dbReference>
<keyword evidence="2" id="KW-0276">Fatty acid metabolism</keyword>
<feature type="domain" description="AMP-dependent synthetase/ligase" evidence="4">
    <location>
        <begin position="10"/>
        <end position="52"/>
    </location>
</feature>
<proteinExistence type="predicted"/>
<dbReference type="GO" id="GO:0005783">
    <property type="term" value="C:endoplasmic reticulum"/>
    <property type="evidence" value="ECO:0007669"/>
    <property type="project" value="TreeGrafter"/>
</dbReference>
<dbReference type="AlphaFoldDB" id="A0A915HRB1"/>
<dbReference type="WBParaSite" id="nRc.2.0.1.t04061-RA">
    <property type="protein sequence ID" value="nRc.2.0.1.t04061-RA"/>
    <property type="gene ID" value="nRc.2.0.1.g04061"/>
</dbReference>
<keyword evidence="5" id="KW-1185">Reference proteome</keyword>
<dbReference type="Pfam" id="PF00501">
    <property type="entry name" value="AMP-binding"/>
    <property type="match status" value="1"/>
</dbReference>
<dbReference type="EC" id="6.2.1.3" evidence="3"/>
<evidence type="ECO:0000256" key="1">
    <source>
        <dbReference type="ARBA" id="ARBA00022598"/>
    </source>
</evidence>
<dbReference type="PANTHER" id="PTHR43272">
    <property type="entry name" value="LONG-CHAIN-FATTY-ACID--COA LIGASE"/>
    <property type="match status" value="1"/>
</dbReference>
<dbReference type="OMA" id="DRICTDI"/>
<sequence length="234" mass="27320">MHCEIGFCQNHVGIPVPCNEIKLCDVVEMNIFARENRGEVCIRGRNVFRGYFRDEENTRRSFDKDGDWFKTGDIGVWNSNGTLTLLDRKKYIVKLDQGAYVTPEKIENVYNRTKYVNQSYVYGDNRKSYLVSVVVPNKELLQKVARERFGLKDVPFEKLCKDEKILQMIHDDIILEGHKAGLQSFEQAKRIVLDAQQFTVENGLLTPTLKSRRNALKEKYKKEIEKMYDTIIKK</sequence>
<accession>A0A915HRB1</accession>
<keyword evidence="1" id="KW-0436">Ligase</keyword>
<reference evidence="6" key="1">
    <citation type="submission" date="2022-11" db="UniProtKB">
        <authorList>
            <consortium name="WormBaseParasite"/>
        </authorList>
    </citation>
    <scope>IDENTIFICATION</scope>
</reference>
<evidence type="ECO:0000259" key="4">
    <source>
        <dbReference type="Pfam" id="PF00501"/>
    </source>
</evidence>
<protein>
    <recommendedName>
        <fullName evidence="3">long-chain-fatty-acid--CoA ligase</fullName>
        <ecNumber evidence="3">6.2.1.3</ecNumber>
    </recommendedName>
</protein>
<dbReference type="GO" id="GO:0016020">
    <property type="term" value="C:membrane"/>
    <property type="evidence" value="ECO:0007669"/>
    <property type="project" value="TreeGrafter"/>
</dbReference>
<dbReference type="Gene3D" id="3.40.50.12780">
    <property type="entry name" value="N-terminal domain of ligase-like"/>
    <property type="match status" value="1"/>
</dbReference>
<keyword evidence="2" id="KW-0443">Lipid metabolism</keyword>
<name>A0A915HRB1_ROMCU</name>
<dbReference type="GO" id="GO:0004467">
    <property type="term" value="F:long-chain fatty acid-CoA ligase activity"/>
    <property type="evidence" value="ECO:0007669"/>
    <property type="project" value="UniProtKB-EC"/>
</dbReference>
<evidence type="ECO:0000313" key="6">
    <source>
        <dbReference type="WBParaSite" id="nRc.2.0.1.t04061-RA"/>
    </source>
</evidence>
<evidence type="ECO:0000313" key="5">
    <source>
        <dbReference type="Proteomes" id="UP000887565"/>
    </source>
</evidence>